<organism evidence="1 2">
    <name type="scientific">Neonectria magnoliae</name>
    <dbReference type="NCBI Taxonomy" id="2732573"/>
    <lineage>
        <taxon>Eukaryota</taxon>
        <taxon>Fungi</taxon>
        <taxon>Dikarya</taxon>
        <taxon>Ascomycota</taxon>
        <taxon>Pezizomycotina</taxon>
        <taxon>Sordariomycetes</taxon>
        <taxon>Hypocreomycetidae</taxon>
        <taxon>Hypocreales</taxon>
        <taxon>Nectriaceae</taxon>
        <taxon>Neonectria</taxon>
    </lineage>
</organism>
<accession>A0ABR1IGQ2</accession>
<comment type="caution">
    <text evidence="1">The sequence shown here is derived from an EMBL/GenBank/DDBJ whole genome shotgun (WGS) entry which is preliminary data.</text>
</comment>
<proteinExistence type="predicted"/>
<keyword evidence="2" id="KW-1185">Reference proteome</keyword>
<protein>
    <submittedName>
        <fullName evidence="1">Uncharacterized protein</fullName>
    </submittedName>
</protein>
<gene>
    <name evidence="1" type="ORF">QQZ08_000619</name>
</gene>
<evidence type="ECO:0000313" key="2">
    <source>
        <dbReference type="Proteomes" id="UP001498421"/>
    </source>
</evidence>
<dbReference type="Proteomes" id="UP001498421">
    <property type="component" value="Unassembled WGS sequence"/>
</dbReference>
<sequence length="148" mass="17077">MDGTMMIIHFNANLRPVVKDRVGMFHWIIDPVCSGFIIAYDMGGNHMLISNFDSTKHAADTWDQDLCRTTLKVAIGQDVPFNVLSYRPWLLSRKVVKQYRQQNVFLFRSSTQEREEIFSFFTTLGTAGIDDVEKARENLHKSIYDPAK</sequence>
<dbReference type="Gene3D" id="3.30.9.10">
    <property type="entry name" value="D-Amino Acid Oxidase, subunit A, domain 2"/>
    <property type="match status" value="1"/>
</dbReference>
<reference evidence="1 2" key="1">
    <citation type="journal article" date="2025" name="Microbiol. Resour. Announc.">
        <title>Draft genome sequences for Neonectria magnoliae and Neonectria punicea, canker pathogens of Liriodendron tulipifera and Acer saccharum in West Virginia.</title>
        <authorList>
            <person name="Petronek H.M."/>
            <person name="Kasson M.T."/>
            <person name="Metheny A.M."/>
            <person name="Stauder C.M."/>
            <person name="Lovett B."/>
            <person name="Lynch S.C."/>
            <person name="Garnas J.R."/>
            <person name="Kasson L.R."/>
            <person name="Stajich J.E."/>
        </authorList>
    </citation>
    <scope>NUCLEOTIDE SEQUENCE [LARGE SCALE GENOMIC DNA]</scope>
    <source>
        <strain evidence="1 2">NRRL 64651</strain>
    </source>
</reference>
<evidence type="ECO:0000313" key="1">
    <source>
        <dbReference type="EMBL" id="KAK7432759.1"/>
    </source>
</evidence>
<name>A0ABR1IGQ2_9HYPO</name>
<dbReference type="EMBL" id="JAZAVK010000003">
    <property type="protein sequence ID" value="KAK7432759.1"/>
    <property type="molecule type" value="Genomic_DNA"/>
</dbReference>